<proteinExistence type="predicted"/>
<dbReference type="InterPro" id="IPR021342">
    <property type="entry name" value="DUF2959"/>
</dbReference>
<feature type="signal peptide" evidence="1">
    <location>
        <begin position="1"/>
        <end position="29"/>
    </location>
</feature>
<organism evidence="2 3">
    <name type="scientific">Desulfofustis limnaeus</name>
    <dbReference type="NCBI Taxonomy" id="2740163"/>
    <lineage>
        <taxon>Bacteria</taxon>
        <taxon>Pseudomonadati</taxon>
        <taxon>Thermodesulfobacteriota</taxon>
        <taxon>Desulfobulbia</taxon>
        <taxon>Desulfobulbales</taxon>
        <taxon>Desulfocapsaceae</taxon>
        <taxon>Desulfofustis</taxon>
    </lineage>
</organism>
<gene>
    <name evidence="2" type="ORF">DPPLL_14280</name>
</gene>
<name>A0ABM7W7V3_9BACT</name>
<reference evidence="2 3" key="1">
    <citation type="submission" date="2022-01" db="EMBL/GenBank/DDBJ databases">
        <title>Desulfofustis limnae sp. nov., a novel mesophilic sulfate-reducing bacterium isolated from marsh soil.</title>
        <authorList>
            <person name="Watanabe M."/>
            <person name="Takahashi A."/>
            <person name="Kojima H."/>
            <person name="Fukui M."/>
        </authorList>
    </citation>
    <scope>NUCLEOTIDE SEQUENCE [LARGE SCALE GENOMIC DNA]</scope>
    <source>
        <strain evidence="2 3">PPLL</strain>
    </source>
</reference>
<keyword evidence="3" id="KW-1185">Reference proteome</keyword>
<accession>A0ABM7W7V3</accession>
<sequence>MTPPLSMTATLLSLLTAALLAGCSTTYYAAMEKAGIHKRDIMVDRVAEARSSQEQAQEQFKSALEQFASVVHLRETDLKKAYDRLNGEYEACVAIADKVSSRIDSIESVAEALFDEWEAEIDLYQNREMARSSRAQLQATQRNYRDMLGRMKRAEKSMDPVLVIFRDNVLFLKHNLNAQAIGSLRQEFGTLQTQIDELLARMNEAIESSDAFIAGMQQNQ</sequence>
<dbReference type="Pfam" id="PF11172">
    <property type="entry name" value="DUF2959"/>
    <property type="match status" value="1"/>
</dbReference>
<dbReference type="RefSeq" id="WP_284154106.1">
    <property type="nucleotide sequence ID" value="NZ_AP025516.1"/>
</dbReference>
<evidence type="ECO:0000313" key="2">
    <source>
        <dbReference type="EMBL" id="BDD87063.1"/>
    </source>
</evidence>
<dbReference type="Proteomes" id="UP000830055">
    <property type="component" value="Chromosome"/>
</dbReference>
<evidence type="ECO:0000256" key="1">
    <source>
        <dbReference type="SAM" id="SignalP"/>
    </source>
</evidence>
<feature type="chain" id="PRO_5045079890" evidence="1">
    <location>
        <begin position="30"/>
        <end position="220"/>
    </location>
</feature>
<keyword evidence="1" id="KW-0732">Signal</keyword>
<protein>
    <submittedName>
        <fullName evidence="2">DUF2959 domain-containing protein</fullName>
    </submittedName>
</protein>
<evidence type="ECO:0000313" key="3">
    <source>
        <dbReference type="Proteomes" id="UP000830055"/>
    </source>
</evidence>
<dbReference type="EMBL" id="AP025516">
    <property type="protein sequence ID" value="BDD87063.1"/>
    <property type="molecule type" value="Genomic_DNA"/>
</dbReference>